<dbReference type="RefSeq" id="WP_169099018.1">
    <property type="nucleotide sequence ID" value="NZ_JABBVZ010000026.1"/>
</dbReference>
<feature type="transmembrane region" description="Helical" evidence="1">
    <location>
        <begin position="17"/>
        <end position="37"/>
    </location>
</feature>
<name>A0A7Y0L3U1_9FIRM</name>
<dbReference type="AlphaFoldDB" id="A0A7Y0L3U1"/>
<evidence type="ECO:0000256" key="1">
    <source>
        <dbReference type="SAM" id="Phobius"/>
    </source>
</evidence>
<evidence type="ECO:0000313" key="2">
    <source>
        <dbReference type="EMBL" id="NMP22573.1"/>
    </source>
</evidence>
<proteinExistence type="predicted"/>
<dbReference type="Proteomes" id="UP000533476">
    <property type="component" value="Unassembled WGS sequence"/>
</dbReference>
<gene>
    <name evidence="2" type="ORF">HIJ39_09445</name>
</gene>
<keyword evidence="1" id="KW-0812">Transmembrane</keyword>
<keyword evidence="3" id="KW-1185">Reference proteome</keyword>
<comment type="caution">
    <text evidence="2">The sequence shown here is derived from an EMBL/GenBank/DDBJ whole genome shotgun (WGS) entry which is preliminary data.</text>
</comment>
<evidence type="ECO:0000313" key="3">
    <source>
        <dbReference type="Proteomes" id="UP000533476"/>
    </source>
</evidence>
<sequence length="93" mass="10461">MAVTRTVFLPLKREPEILFGMTLADLIWVMAAAALDLVWWRMLHQHRTAALAIMAATTTLGLAMALVRLEGTSLPEWACRAAGFWLRPRLFLP</sequence>
<organism evidence="2 3">
    <name type="scientific">Sulfobacillus harzensis</name>
    <dbReference type="NCBI Taxonomy" id="2729629"/>
    <lineage>
        <taxon>Bacteria</taxon>
        <taxon>Bacillati</taxon>
        <taxon>Bacillota</taxon>
        <taxon>Clostridia</taxon>
        <taxon>Eubacteriales</taxon>
        <taxon>Clostridiales Family XVII. Incertae Sedis</taxon>
        <taxon>Sulfobacillus</taxon>
    </lineage>
</organism>
<feature type="transmembrane region" description="Helical" evidence="1">
    <location>
        <begin position="49"/>
        <end position="67"/>
    </location>
</feature>
<keyword evidence="1" id="KW-0472">Membrane</keyword>
<accession>A0A7Y0L3U1</accession>
<keyword evidence="1" id="KW-1133">Transmembrane helix</keyword>
<dbReference type="EMBL" id="JABBVZ010000026">
    <property type="protein sequence ID" value="NMP22573.1"/>
    <property type="molecule type" value="Genomic_DNA"/>
</dbReference>
<protein>
    <submittedName>
        <fullName evidence="2">Uncharacterized protein</fullName>
    </submittedName>
</protein>
<reference evidence="2 3" key="1">
    <citation type="submission" date="2020-04" db="EMBL/GenBank/DDBJ databases">
        <authorList>
            <person name="Zhang R."/>
            <person name="Schippers A."/>
        </authorList>
    </citation>
    <scope>NUCLEOTIDE SEQUENCE [LARGE SCALE GENOMIC DNA]</scope>
    <source>
        <strain evidence="2 3">DSM 109850</strain>
    </source>
</reference>